<dbReference type="Pfam" id="PF00067">
    <property type="entry name" value="p450"/>
    <property type="match status" value="1"/>
</dbReference>
<dbReference type="PANTHER" id="PTHR24291">
    <property type="entry name" value="CYTOCHROME P450 FAMILY 4"/>
    <property type="match status" value="1"/>
</dbReference>
<dbReference type="Proteomes" id="UP000789901">
    <property type="component" value="Unassembled WGS sequence"/>
</dbReference>
<name>A0ABN7WIB3_GIGMA</name>
<evidence type="ECO:0000256" key="6">
    <source>
        <dbReference type="ARBA" id="ARBA00023033"/>
    </source>
</evidence>
<reference evidence="7 8" key="1">
    <citation type="submission" date="2021-06" db="EMBL/GenBank/DDBJ databases">
        <authorList>
            <person name="Kallberg Y."/>
            <person name="Tangrot J."/>
            <person name="Rosling A."/>
        </authorList>
    </citation>
    <scope>NUCLEOTIDE SEQUENCE [LARGE SCALE GENOMIC DNA]</scope>
    <source>
        <strain evidence="7 8">120-4 pot B 10/14</strain>
    </source>
</reference>
<sequence>EDLKCKNNIIPAGTVIGIYPYGIHHSPTFWENPNKFIPERFENKNLENLEFYGFGGGSRIVPFVKIRSLIKLETYSHLLENNKLVLKLNAATAVPLVIETINFFK</sequence>
<evidence type="ECO:0000256" key="5">
    <source>
        <dbReference type="ARBA" id="ARBA00023004"/>
    </source>
</evidence>
<evidence type="ECO:0000256" key="3">
    <source>
        <dbReference type="ARBA" id="ARBA00022723"/>
    </source>
</evidence>
<dbReference type="InterPro" id="IPR001128">
    <property type="entry name" value="Cyt_P450"/>
</dbReference>
<keyword evidence="6" id="KW-0503">Monooxygenase</keyword>
<evidence type="ECO:0000256" key="4">
    <source>
        <dbReference type="ARBA" id="ARBA00023002"/>
    </source>
</evidence>
<accession>A0ABN7WIB3</accession>
<dbReference type="InterPro" id="IPR050196">
    <property type="entry name" value="Cytochrome_P450_Monoox"/>
</dbReference>
<evidence type="ECO:0000256" key="2">
    <source>
        <dbReference type="ARBA" id="ARBA00022617"/>
    </source>
</evidence>
<dbReference type="PANTHER" id="PTHR24291:SF50">
    <property type="entry name" value="BIFUNCTIONAL ALBAFLAVENONE MONOOXYGENASE_TERPENE SYNTHASE"/>
    <property type="match status" value="1"/>
</dbReference>
<keyword evidence="4" id="KW-0560">Oxidoreductase</keyword>
<comment type="caution">
    <text evidence="7">The sequence shown here is derived from an EMBL/GenBank/DDBJ whole genome shotgun (WGS) entry which is preliminary data.</text>
</comment>
<dbReference type="Gene3D" id="1.10.630.10">
    <property type="entry name" value="Cytochrome P450"/>
    <property type="match status" value="1"/>
</dbReference>
<keyword evidence="2" id="KW-0349">Heme</keyword>
<dbReference type="InterPro" id="IPR036396">
    <property type="entry name" value="Cyt_P450_sf"/>
</dbReference>
<proteinExistence type="inferred from homology"/>
<evidence type="ECO:0000313" key="8">
    <source>
        <dbReference type="Proteomes" id="UP000789901"/>
    </source>
</evidence>
<evidence type="ECO:0000256" key="1">
    <source>
        <dbReference type="ARBA" id="ARBA00010617"/>
    </source>
</evidence>
<organism evidence="7 8">
    <name type="scientific">Gigaspora margarita</name>
    <dbReference type="NCBI Taxonomy" id="4874"/>
    <lineage>
        <taxon>Eukaryota</taxon>
        <taxon>Fungi</taxon>
        <taxon>Fungi incertae sedis</taxon>
        <taxon>Mucoromycota</taxon>
        <taxon>Glomeromycotina</taxon>
        <taxon>Glomeromycetes</taxon>
        <taxon>Diversisporales</taxon>
        <taxon>Gigasporaceae</taxon>
        <taxon>Gigaspora</taxon>
    </lineage>
</organism>
<feature type="non-terminal residue" evidence="7">
    <location>
        <position position="1"/>
    </location>
</feature>
<gene>
    <name evidence="7" type="ORF">GMARGA_LOCUS31126</name>
</gene>
<keyword evidence="3" id="KW-0479">Metal-binding</keyword>
<keyword evidence="8" id="KW-1185">Reference proteome</keyword>
<evidence type="ECO:0000313" key="7">
    <source>
        <dbReference type="EMBL" id="CAG8832581.1"/>
    </source>
</evidence>
<protein>
    <submittedName>
        <fullName evidence="7">2073_t:CDS:1</fullName>
    </submittedName>
</protein>
<dbReference type="EMBL" id="CAJVQB010045659">
    <property type="protein sequence ID" value="CAG8832581.1"/>
    <property type="molecule type" value="Genomic_DNA"/>
</dbReference>
<comment type="similarity">
    <text evidence="1">Belongs to the cytochrome P450 family.</text>
</comment>
<dbReference type="SUPFAM" id="SSF48264">
    <property type="entry name" value="Cytochrome P450"/>
    <property type="match status" value="1"/>
</dbReference>
<keyword evidence="5" id="KW-0408">Iron</keyword>